<comment type="caution">
    <text evidence="4">The sequence shown here is derived from an EMBL/GenBank/DDBJ whole genome shotgun (WGS) entry which is preliminary data.</text>
</comment>
<dbReference type="OrthoDB" id="2386022at2759"/>
<organism evidence="4 5">
    <name type="scientific">Gigaspora margarita</name>
    <dbReference type="NCBI Taxonomy" id="4874"/>
    <lineage>
        <taxon>Eukaryota</taxon>
        <taxon>Fungi</taxon>
        <taxon>Fungi incertae sedis</taxon>
        <taxon>Mucoromycota</taxon>
        <taxon>Glomeromycotina</taxon>
        <taxon>Glomeromycetes</taxon>
        <taxon>Diversisporales</taxon>
        <taxon>Gigasporaceae</taxon>
        <taxon>Gigaspora</taxon>
    </lineage>
</organism>
<evidence type="ECO:0000313" key="4">
    <source>
        <dbReference type="EMBL" id="KAF0520557.1"/>
    </source>
</evidence>
<name>A0A8H4APV8_GIGMA</name>
<feature type="compositionally biased region" description="Polar residues" evidence="2">
    <location>
        <begin position="270"/>
        <end position="279"/>
    </location>
</feature>
<keyword evidence="1" id="KW-0479">Metal-binding</keyword>
<feature type="compositionally biased region" description="Polar residues" evidence="2">
    <location>
        <begin position="394"/>
        <end position="404"/>
    </location>
</feature>
<feature type="region of interest" description="Disordered" evidence="2">
    <location>
        <begin position="394"/>
        <end position="436"/>
    </location>
</feature>
<feature type="domain" description="CCHC-type" evidence="3">
    <location>
        <begin position="364"/>
        <end position="379"/>
    </location>
</feature>
<evidence type="ECO:0000259" key="3">
    <source>
        <dbReference type="PROSITE" id="PS50158"/>
    </source>
</evidence>
<keyword evidence="1" id="KW-0862">Zinc</keyword>
<dbReference type="Pfam" id="PF00098">
    <property type="entry name" value="zf-CCHC"/>
    <property type="match status" value="1"/>
</dbReference>
<accession>A0A8H4APV8</accession>
<protein>
    <recommendedName>
        <fullName evidence="3">CCHC-type domain-containing protein</fullName>
    </recommendedName>
</protein>
<proteinExistence type="predicted"/>
<evidence type="ECO:0000256" key="1">
    <source>
        <dbReference type="PROSITE-ProRule" id="PRU00047"/>
    </source>
</evidence>
<gene>
    <name evidence="4" type="ORF">F8M41_016205</name>
</gene>
<dbReference type="SUPFAM" id="SSF57756">
    <property type="entry name" value="Retrovirus zinc finger-like domains"/>
    <property type="match status" value="1"/>
</dbReference>
<dbReference type="GO" id="GO:0003676">
    <property type="term" value="F:nucleic acid binding"/>
    <property type="evidence" value="ECO:0007669"/>
    <property type="project" value="InterPro"/>
</dbReference>
<keyword evidence="1" id="KW-0863">Zinc-finger</keyword>
<feature type="region of interest" description="Disordered" evidence="2">
    <location>
        <begin position="270"/>
        <end position="291"/>
    </location>
</feature>
<dbReference type="PROSITE" id="PS50158">
    <property type="entry name" value="ZF_CCHC"/>
    <property type="match status" value="1"/>
</dbReference>
<dbReference type="SMART" id="SM00343">
    <property type="entry name" value="ZnF_C2HC"/>
    <property type="match status" value="1"/>
</dbReference>
<dbReference type="AlphaFoldDB" id="A0A8H4APV8"/>
<evidence type="ECO:0000313" key="5">
    <source>
        <dbReference type="Proteomes" id="UP000439903"/>
    </source>
</evidence>
<keyword evidence="5" id="KW-1185">Reference proteome</keyword>
<evidence type="ECO:0000256" key="2">
    <source>
        <dbReference type="SAM" id="MobiDB-lite"/>
    </source>
</evidence>
<reference evidence="4 5" key="1">
    <citation type="journal article" date="2019" name="Environ. Microbiol.">
        <title>At the nexus of three kingdoms: the genome of the mycorrhizal fungus Gigaspora margarita provides insights into plant, endobacterial and fungal interactions.</title>
        <authorList>
            <person name="Venice F."/>
            <person name="Ghignone S."/>
            <person name="Salvioli di Fossalunga A."/>
            <person name="Amselem J."/>
            <person name="Novero M."/>
            <person name="Xianan X."/>
            <person name="Sedzielewska Toro K."/>
            <person name="Morin E."/>
            <person name="Lipzen A."/>
            <person name="Grigoriev I.V."/>
            <person name="Henrissat B."/>
            <person name="Martin F.M."/>
            <person name="Bonfante P."/>
        </authorList>
    </citation>
    <scope>NUCLEOTIDE SEQUENCE [LARGE SCALE GENOMIC DNA]</scope>
    <source>
        <strain evidence="4 5">BEG34</strain>
    </source>
</reference>
<dbReference type="InterPro" id="IPR001878">
    <property type="entry name" value="Znf_CCHC"/>
</dbReference>
<feature type="compositionally biased region" description="Acidic residues" evidence="2">
    <location>
        <begin position="407"/>
        <end position="419"/>
    </location>
</feature>
<dbReference type="GO" id="GO:0008270">
    <property type="term" value="F:zinc ion binding"/>
    <property type="evidence" value="ECO:0007669"/>
    <property type="project" value="UniProtKB-KW"/>
</dbReference>
<sequence length="436" mass="49200">MPELNSFEQDHEKYIDDFIAYINLANINNEQRIRNILDRSVKGEVREWYNREFDNKNWELQNVLDNSAIGATIAHIRGANAVAITDWTVAGGRPTNAVPVAPNAGGGVPIILAGIRSGQRLFRIKKHFPSTDRYLRMFEIGALKQGVHESVSSYWAKILKYGDQLGYTPAQKKTQFMSGVRDDIKEEIYRIGQHRPINDILDSLAELELRRGVLGPPPSYLSYTPVPPAISNIMPQQQGISLADFQKAMQDALAQQKTEFQSLFEKQKNEFQAQMAQQSKKTPPPIPPKNIEQLRYSYESDNPFDGPPVPHKPDKLRSARIDRLESIMGKVANTVGSVADSVGQLTNQLGKMSLNDQSRKPFYCSNCGQEGHKKNNCPSLNPVAKSNFTRYYPQLPSTQSQYTPPASDDDDDNSGGYDEENNRWTGYYPPEKKNKY</sequence>
<dbReference type="Proteomes" id="UP000439903">
    <property type="component" value="Unassembled WGS sequence"/>
</dbReference>
<dbReference type="InterPro" id="IPR036875">
    <property type="entry name" value="Znf_CCHC_sf"/>
</dbReference>
<dbReference type="EMBL" id="WTPW01000349">
    <property type="protein sequence ID" value="KAF0520557.1"/>
    <property type="molecule type" value="Genomic_DNA"/>
</dbReference>